<evidence type="ECO:0000313" key="2">
    <source>
        <dbReference type="EMBL" id="EGT56593.1"/>
    </source>
</evidence>
<reference evidence="3" key="1">
    <citation type="submission" date="2011-07" db="EMBL/GenBank/DDBJ databases">
        <authorList>
            <consortium name="Caenorhabditis brenneri Sequencing and Analysis Consortium"/>
            <person name="Wilson R.K."/>
        </authorList>
    </citation>
    <scope>NUCLEOTIDE SEQUENCE [LARGE SCALE GENOMIC DNA]</scope>
    <source>
        <strain evidence="3">PB2801</strain>
    </source>
</reference>
<sequence length="199" mass="22451">MDKNIIPPETDSQRMSMPLLTEGERTTVVALIDSYDKFKKNFKVTHLHPYVRWVCESFNICPWTDKPATTTTTTKATTTTKIKTTTTREPPITTTTYYVPEILGDPEMMDFEMPFEGPLVKRWGSGAQRSNLGAIKIWKSTKDDFLSKFIMQVPKDIVNLKILSQLYTLSSINVMGPNSGAPTIQKSSKDVSLQDPKLP</sequence>
<accession>G0MGL5</accession>
<dbReference type="EMBL" id="GL379793">
    <property type="protein sequence ID" value="EGT56593.1"/>
    <property type="molecule type" value="Genomic_DNA"/>
</dbReference>
<dbReference type="Proteomes" id="UP000008068">
    <property type="component" value="Unassembled WGS sequence"/>
</dbReference>
<dbReference type="HOGENOM" id="CLU_1373308_0_0_1"/>
<organism evidence="3">
    <name type="scientific">Caenorhabditis brenneri</name>
    <name type="common">Nematode worm</name>
    <dbReference type="NCBI Taxonomy" id="135651"/>
    <lineage>
        <taxon>Eukaryota</taxon>
        <taxon>Metazoa</taxon>
        <taxon>Ecdysozoa</taxon>
        <taxon>Nematoda</taxon>
        <taxon>Chromadorea</taxon>
        <taxon>Rhabditida</taxon>
        <taxon>Rhabditina</taxon>
        <taxon>Rhabditomorpha</taxon>
        <taxon>Rhabditoidea</taxon>
        <taxon>Rhabditidae</taxon>
        <taxon>Peloderinae</taxon>
        <taxon>Caenorhabditis</taxon>
    </lineage>
</organism>
<keyword evidence="3" id="KW-1185">Reference proteome</keyword>
<proteinExistence type="predicted"/>
<dbReference type="InParanoid" id="G0MGL5"/>
<dbReference type="AlphaFoldDB" id="G0MGL5"/>
<name>G0MGL5_CAEBE</name>
<feature type="region of interest" description="Disordered" evidence="1">
    <location>
        <begin position="180"/>
        <end position="199"/>
    </location>
</feature>
<evidence type="ECO:0000256" key="1">
    <source>
        <dbReference type="SAM" id="MobiDB-lite"/>
    </source>
</evidence>
<protein>
    <submittedName>
        <fullName evidence="2">Uncharacterized protein</fullName>
    </submittedName>
</protein>
<evidence type="ECO:0000313" key="3">
    <source>
        <dbReference type="Proteomes" id="UP000008068"/>
    </source>
</evidence>
<gene>
    <name evidence="2" type="ORF">CAEBREN_30773</name>
</gene>